<evidence type="ECO:0000313" key="4">
    <source>
        <dbReference type="Proteomes" id="UP000003011"/>
    </source>
</evidence>
<protein>
    <recommendedName>
        <fullName evidence="2">ATP-grasp domain-containing protein</fullName>
    </recommendedName>
</protein>
<evidence type="ECO:0000256" key="1">
    <source>
        <dbReference type="PROSITE-ProRule" id="PRU00409"/>
    </source>
</evidence>
<keyword evidence="1" id="KW-0067">ATP-binding</keyword>
<organism evidence="3 4">
    <name type="scientific">Johnsonella ignava ATCC 51276</name>
    <dbReference type="NCBI Taxonomy" id="679200"/>
    <lineage>
        <taxon>Bacteria</taxon>
        <taxon>Bacillati</taxon>
        <taxon>Bacillota</taxon>
        <taxon>Clostridia</taxon>
        <taxon>Lachnospirales</taxon>
        <taxon>Lachnospiraceae</taxon>
        <taxon>Johnsonella</taxon>
    </lineage>
</organism>
<dbReference type="Gene3D" id="3.40.50.20">
    <property type="match status" value="1"/>
</dbReference>
<dbReference type="AlphaFoldDB" id="G5GHY6"/>
<dbReference type="Pfam" id="PF15632">
    <property type="entry name" value="ATPgrasp_Ter"/>
    <property type="match status" value="1"/>
</dbReference>
<sequence length="342" mass="38299">MGEHGKIYAVNSAPMSTGMAQADESFVSPVIYDKEYIPFLIKLCKEKAIDMLIPLFDIDLPVLSSAKPQFEKTFVAVSDSGFIDSCNDKLKMNEFLISAGLKEVPVFTRCKGSIQEIVYGKDGISNDIIPICKGMEQVQELEYYFRDKFKKGIKFMIKPRWGMGSLGIYEAGDFDELEFFYNKTSKDIYASYLKYEAGNNIESAVIIQEKIIGREYGIDIINDFKGNFITAVIKEKIAMRAGETDISKVVMHPKLYEIARIIALKGRHIGNLDIDIILNEDGAYVIDMNARFGGGYPFSHAAGIDLPKAMLAWLMGREAEPGCFIAEAGRVYAKDIELMRLG</sequence>
<gene>
    <name evidence="3" type="ORF">HMPREF9333_01176</name>
</gene>
<dbReference type="eggNOG" id="COG0189">
    <property type="taxonomic scope" value="Bacteria"/>
</dbReference>
<feature type="domain" description="ATP-grasp" evidence="2">
    <location>
        <begin position="116"/>
        <end position="315"/>
    </location>
</feature>
<comment type="caution">
    <text evidence="3">The sequence shown here is derived from an EMBL/GenBank/DDBJ whole genome shotgun (WGS) entry which is preliminary data.</text>
</comment>
<dbReference type="PROSITE" id="PS50975">
    <property type="entry name" value="ATP_GRASP"/>
    <property type="match status" value="1"/>
</dbReference>
<evidence type="ECO:0000313" key="3">
    <source>
        <dbReference type="EMBL" id="EHI55461.1"/>
    </source>
</evidence>
<dbReference type="EMBL" id="ACZL01000021">
    <property type="protein sequence ID" value="EHI55461.1"/>
    <property type="molecule type" value="Genomic_DNA"/>
</dbReference>
<dbReference type="STRING" id="679200.HMPREF9333_01176"/>
<evidence type="ECO:0000259" key="2">
    <source>
        <dbReference type="PROSITE" id="PS50975"/>
    </source>
</evidence>
<keyword evidence="4" id="KW-1185">Reference proteome</keyword>
<keyword evidence="1" id="KW-0547">Nucleotide-binding</keyword>
<dbReference type="GO" id="GO:0046872">
    <property type="term" value="F:metal ion binding"/>
    <property type="evidence" value="ECO:0007669"/>
    <property type="project" value="InterPro"/>
</dbReference>
<dbReference type="HOGENOM" id="CLU_052967_0_0_9"/>
<name>G5GHY6_9FIRM</name>
<dbReference type="SUPFAM" id="SSF56059">
    <property type="entry name" value="Glutathione synthetase ATP-binding domain-like"/>
    <property type="match status" value="1"/>
</dbReference>
<dbReference type="Proteomes" id="UP000003011">
    <property type="component" value="Unassembled WGS sequence"/>
</dbReference>
<dbReference type="GO" id="GO:0005524">
    <property type="term" value="F:ATP binding"/>
    <property type="evidence" value="ECO:0007669"/>
    <property type="project" value="UniProtKB-UniRule"/>
</dbReference>
<dbReference type="InterPro" id="IPR011761">
    <property type="entry name" value="ATP-grasp"/>
</dbReference>
<reference evidence="3 4" key="1">
    <citation type="submission" date="2011-08" db="EMBL/GenBank/DDBJ databases">
        <title>The Genome Sequence of Johnsonella ignava ATCC 51276.</title>
        <authorList>
            <consortium name="The Broad Institute Genome Sequencing Platform"/>
            <person name="Earl A."/>
            <person name="Ward D."/>
            <person name="Feldgarden M."/>
            <person name="Gevers D."/>
            <person name="Izard J."/>
            <person name="Blanton J.M."/>
            <person name="Baranova O.V."/>
            <person name="Dewhirst F.E."/>
            <person name="Young S.K."/>
            <person name="Zeng Q."/>
            <person name="Gargeya S."/>
            <person name="Fitzgerald M."/>
            <person name="Haas B."/>
            <person name="Abouelleil A."/>
            <person name="Alvarado L."/>
            <person name="Arachchi H.M."/>
            <person name="Berlin A."/>
            <person name="Brown A."/>
            <person name="Chapman S.B."/>
            <person name="Chen Z."/>
            <person name="Dunbar C."/>
            <person name="Freedman E."/>
            <person name="Gearin G."/>
            <person name="Gellesch M."/>
            <person name="Goldberg J."/>
            <person name="Griggs A."/>
            <person name="Gujja S."/>
            <person name="Heiman D."/>
            <person name="Howarth C."/>
            <person name="Larson L."/>
            <person name="Lui A."/>
            <person name="MacDonald P.J.P."/>
            <person name="Montmayeur A."/>
            <person name="Murphy C."/>
            <person name="Neiman D."/>
            <person name="Pearson M."/>
            <person name="Priest M."/>
            <person name="Roberts A."/>
            <person name="Saif S."/>
            <person name="Shea T."/>
            <person name="Shenoy N."/>
            <person name="Sisk P."/>
            <person name="Stolte C."/>
            <person name="Sykes S."/>
            <person name="Wortman J."/>
            <person name="Nusbaum C."/>
            <person name="Birren B."/>
        </authorList>
    </citation>
    <scope>NUCLEOTIDE SEQUENCE [LARGE SCALE GENOMIC DNA]</scope>
    <source>
        <strain evidence="3 4">ATCC 51276</strain>
    </source>
</reference>
<dbReference type="PATRIC" id="fig|679200.3.peg.1254"/>
<accession>G5GHY6</accession>
<dbReference type="Pfam" id="PF21360">
    <property type="entry name" value="PylC-like_N"/>
    <property type="match status" value="1"/>
</dbReference>
<proteinExistence type="predicted"/>
<dbReference type="Gene3D" id="3.30.470.20">
    <property type="entry name" value="ATP-grasp fold, B domain"/>
    <property type="match status" value="1"/>
</dbReference>
<dbReference type="InterPro" id="IPR048764">
    <property type="entry name" value="PylC_N"/>
</dbReference>